<keyword evidence="3" id="KW-1185">Reference proteome</keyword>
<evidence type="ECO:0000313" key="3">
    <source>
        <dbReference type="Proteomes" id="UP001154282"/>
    </source>
</evidence>
<protein>
    <submittedName>
        <fullName evidence="2">Uncharacterized protein</fullName>
    </submittedName>
</protein>
<dbReference type="EMBL" id="CAMGYJ010000005">
    <property type="protein sequence ID" value="CAI0409850.1"/>
    <property type="molecule type" value="Genomic_DNA"/>
</dbReference>
<name>A0AAV0JIU9_9ROSI</name>
<organism evidence="2 3">
    <name type="scientific">Linum tenue</name>
    <dbReference type="NCBI Taxonomy" id="586396"/>
    <lineage>
        <taxon>Eukaryota</taxon>
        <taxon>Viridiplantae</taxon>
        <taxon>Streptophyta</taxon>
        <taxon>Embryophyta</taxon>
        <taxon>Tracheophyta</taxon>
        <taxon>Spermatophyta</taxon>
        <taxon>Magnoliopsida</taxon>
        <taxon>eudicotyledons</taxon>
        <taxon>Gunneridae</taxon>
        <taxon>Pentapetalae</taxon>
        <taxon>rosids</taxon>
        <taxon>fabids</taxon>
        <taxon>Malpighiales</taxon>
        <taxon>Linaceae</taxon>
        <taxon>Linum</taxon>
    </lineage>
</organism>
<keyword evidence="1" id="KW-0472">Membrane</keyword>
<keyword evidence="1" id="KW-1133">Transmembrane helix</keyword>
<sequence>MLYYHFAGGGCSGMWGWCFNAMPFSMLRFWRFLLISMGRATLLPRRRGRPPRRRRLVPEAAVAIKLEIWPPATLLVRRSLQSIFFRREIKNQLMARLVSFALFSFNTSVMLFDVIGSLMIRYK</sequence>
<evidence type="ECO:0000256" key="1">
    <source>
        <dbReference type="SAM" id="Phobius"/>
    </source>
</evidence>
<feature type="transmembrane region" description="Helical" evidence="1">
    <location>
        <begin position="97"/>
        <end position="120"/>
    </location>
</feature>
<keyword evidence="1" id="KW-0812">Transmembrane</keyword>
<accession>A0AAV0JIU9</accession>
<proteinExistence type="predicted"/>
<reference evidence="2" key="1">
    <citation type="submission" date="2022-08" db="EMBL/GenBank/DDBJ databases">
        <authorList>
            <person name="Gutierrez-Valencia J."/>
        </authorList>
    </citation>
    <scope>NUCLEOTIDE SEQUENCE</scope>
</reference>
<evidence type="ECO:0000313" key="2">
    <source>
        <dbReference type="EMBL" id="CAI0409850.1"/>
    </source>
</evidence>
<dbReference type="Proteomes" id="UP001154282">
    <property type="component" value="Unassembled WGS sequence"/>
</dbReference>
<dbReference type="AlphaFoldDB" id="A0AAV0JIU9"/>
<gene>
    <name evidence="2" type="ORF">LITE_LOCUS14528</name>
</gene>
<comment type="caution">
    <text evidence="2">The sequence shown here is derived from an EMBL/GenBank/DDBJ whole genome shotgun (WGS) entry which is preliminary data.</text>
</comment>